<keyword evidence="2" id="KW-1185">Reference proteome</keyword>
<organism evidence="1 2">
    <name type="scientific">Peronosclerospora sorghi</name>
    <dbReference type="NCBI Taxonomy" id="230839"/>
    <lineage>
        <taxon>Eukaryota</taxon>
        <taxon>Sar</taxon>
        <taxon>Stramenopiles</taxon>
        <taxon>Oomycota</taxon>
        <taxon>Peronosporomycetes</taxon>
        <taxon>Peronosporales</taxon>
        <taxon>Peronosporaceae</taxon>
        <taxon>Peronosclerospora</taxon>
    </lineage>
</organism>
<sequence>MLQAARSYRSCAVRQLYMDNNIRLLIEADSACEISSSSTQLPNDVRHTRDDQYLRYPRHLGHLFHSFVEAEAHTAVDSDASFPLSNALVPRNGLQTQDAQLHNLALDFCAASKVLIHSNKISIFFTPPHEVIQVALSKRIKIVRVTLNCATFAVSIAAGIEQVLSVGMFTDAVVGVVIAAFTACGDDSTKLLFLSAATRVE</sequence>
<name>A0ACC0WRS7_9STRA</name>
<dbReference type="Proteomes" id="UP001163321">
    <property type="component" value="Chromosome 1"/>
</dbReference>
<comment type="caution">
    <text evidence="1">The sequence shown here is derived from an EMBL/GenBank/DDBJ whole genome shotgun (WGS) entry which is preliminary data.</text>
</comment>
<proteinExistence type="predicted"/>
<reference evidence="1 2" key="1">
    <citation type="journal article" date="2022" name="bioRxiv">
        <title>The genome of the oomycete Peronosclerospora sorghi, a cosmopolitan pathogen of maize and sorghum, is inflated with dispersed pseudogenes.</title>
        <authorList>
            <person name="Fletcher K."/>
            <person name="Martin F."/>
            <person name="Isakeit T."/>
            <person name="Cavanaugh K."/>
            <person name="Magill C."/>
            <person name="Michelmore R."/>
        </authorList>
    </citation>
    <scope>NUCLEOTIDE SEQUENCE [LARGE SCALE GENOMIC DNA]</scope>
    <source>
        <strain evidence="1">P6</strain>
    </source>
</reference>
<evidence type="ECO:0000313" key="2">
    <source>
        <dbReference type="Proteomes" id="UP001163321"/>
    </source>
</evidence>
<dbReference type="EMBL" id="CM047580">
    <property type="protein sequence ID" value="KAI9920750.1"/>
    <property type="molecule type" value="Genomic_DNA"/>
</dbReference>
<protein>
    <submittedName>
        <fullName evidence="1">Uncharacterized protein</fullName>
    </submittedName>
</protein>
<accession>A0ACC0WRS7</accession>
<evidence type="ECO:0000313" key="1">
    <source>
        <dbReference type="EMBL" id="KAI9920750.1"/>
    </source>
</evidence>
<gene>
    <name evidence="1" type="ORF">PsorP6_002213</name>
</gene>